<name>A0A0L8C548_ENSAD</name>
<dbReference type="EMBL" id="LGAP01000001">
    <property type="protein sequence ID" value="KOF22067.1"/>
    <property type="molecule type" value="Genomic_DNA"/>
</dbReference>
<sequence length="156" mass="16811">MMPKQPELASSVILERDGRYLLVRRANPPSADMYAFPGGRAEPGETPEQTALRELQEETGIRARSPVLFETYDLPGKESEGRHFFLSVFRAQADATAVAVASDDAAGLGWFTPDEIFALPIPDSVRECVEKLAAQAAANAKTGGRLETAADSDLMG</sequence>
<dbReference type="OrthoDB" id="9761969at2"/>
<dbReference type="Proteomes" id="UP000037425">
    <property type="component" value="Unassembled WGS sequence"/>
</dbReference>
<dbReference type="InterPro" id="IPR015797">
    <property type="entry name" value="NUDIX_hydrolase-like_dom_sf"/>
</dbReference>
<dbReference type="SUPFAM" id="SSF55811">
    <property type="entry name" value="Nudix"/>
    <property type="match status" value="1"/>
</dbReference>
<dbReference type="PANTHER" id="PTHR43736">
    <property type="entry name" value="ADP-RIBOSE PYROPHOSPHATASE"/>
    <property type="match status" value="1"/>
</dbReference>
<keyword evidence="2 3" id="KW-0378">Hydrolase</keyword>
<evidence type="ECO:0000313" key="6">
    <source>
        <dbReference type="Proteomes" id="UP000037425"/>
    </source>
</evidence>
<evidence type="ECO:0000256" key="3">
    <source>
        <dbReference type="RuleBase" id="RU003476"/>
    </source>
</evidence>
<accession>A0A0L8C548</accession>
<dbReference type="InterPro" id="IPR020476">
    <property type="entry name" value="Nudix_hydrolase"/>
</dbReference>
<comment type="caution">
    <text evidence="5">The sequence shown here is derived from an EMBL/GenBank/DDBJ whole genome shotgun (WGS) entry which is preliminary data.</text>
</comment>
<feature type="domain" description="Nudix hydrolase" evidence="4">
    <location>
        <begin position="5"/>
        <end position="134"/>
    </location>
</feature>
<proteinExistence type="inferred from homology"/>
<dbReference type="Pfam" id="PF00293">
    <property type="entry name" value="NUDIX"/>
    <property type="match status" value="1"/>
</dbReference>
<evidence type="ECO:0000313" key="5">
    <source>
        <dbReference type="EMBL" id="KOF22067.1"/>
    </source>
</evidence>
<dbReference type="RefSeq" id="WP_053246892.1">
    <property type="nucleotide sequence ID" value="NZ_LGAP01000001.1"/>
</dbReference>
<comment type="similarity">
    <text evidence="3">Belongs to the Nudix hydrolase family.</text>
</comment>
<dbReference type="InterPro" id="IPR020084">
    <property type="entry name" value="NUDIX_hydrolase_CS"/>
</dbReference>
<reference evidence="6" key="1">
    <citation type="submission" date="2015-07" db="EMBL/GenBank/DDBJ databases">
        <title>Whole genome sequence of an Ensifer adhaerens strain isolated from a cave pool in the Wind Cave National Park.</title>
        <authorList>
            <person name="Eng W.W.H."/>
            <person name="Gan H.M."/>
            <person name="Barton H.A."/>
            <person name="Savka M.A."/>
        </authorList>
    </citation>
    <scope>NUCLEOTIDE SEQUENCE [LARGE SCALE GENOMIC DNA]</scope>
    <source>
        <strain evidence="6">SD006</strain>
    </source>
</reference>
<dbReference type="CDD" id="cd04673">
    <property type="entry name" value="NUDIX_ADPRase"/>
    <property type="match status" value="1"/>
</dbReference>
<comment type="cofactor">
    <cofactor evidence="1">
        <name>Mg(2+)</name>
        <dbReference type="ChEBI" id="CHEBI:18420"/>
    </cofactor>
</comment>
<evidence type="ECO:0000256" key="2">
    <source>
        <dbReference type="ARBA" id="ARBA00022801"/>
    </source>
</evidence>
<dbReference type="PRINTS" id="PR00502">
    <property type="entry name" value="NUDIXFAMILY"/>
</dbReference>
<dbReference type="PROSITE" id="PS00893">
    <property type="entry name" value="NUDIX_BOX"/>
    <property type="match status" value="1"/>
</dbReference>
<dbReference type="PANTHER" id="PTHR43736:SF1">
    <property type="entry name" value="DIHYDRONEOPTERIN TRIPHOSPHATE DIPHOSPHATASE"/>
    <property type="match status" value="1"/>
</dbReference>
<dbReference type="PROSITE" id="PS51462">
    <property type="entry name" value="NUDIX"/>
    <property type="match status" value="1"/>
</dbReference>
<dbReference type="InterPro" id="IPR000086">
    <property type="entry name" value="NUDIX_hydrolase_dom"/>
</dbReference>
<dbReference type="PATRIC" id="fig|106592.7.peg.95"/>
<gene>
    <name evidence="5" type="ORF">AC244_00410</name>
</gene>
<protein>
    <submittedName>
        <fullName evidence="5">ADP-ribose pyrophosphatase</fullName>
    </submittedName>
</protein>
<dbReference type="AlphaFoldDB" id="A0A0L8C548"/>
<organism evidence="5 6">
    <name type="scientific">Ensifer adhaerens</name>
    <name type="common">Sinorhizobium morelense</name>
    <dbReference type="NCBI Taxonomy" id="106592"/>
    <lineage>
        <taxon>Bacteria</taxon>
        <taxon>Pseudomonadati</taxon>
        <taxon>Pseudomonadota</taxon>
        <taxon>Alphaproteobacteria</taxon>
        <taxon>Hyphomicrobiales</taxon>
        <taxon>Rhizobiaceae</taxon>
        <taxon>Sinorhizobium/Ensifer group</taxon>
        <taxon>Ensifer</taxon>
    </lineage>
</organism>
<dbReference type="GO" id="GO:0016787">
    <property type="term" value="F:hydrolase activity"/>
    <property type="evidence" value="ECO:0007669"/>
    <property type="project" value="UniProtKB-KW"/>
</dbReference>
<dbReference type="Gene3D" id="3.90.79.10">
    <property type="entry name" value="Nucleoside Triphosphate Pyrophosphohydrolase"/>
    <property type="match status" value="1"/>
</dbReference>
<evidence type="ECO:0000256" key="1">
    <source>
        <dbReference type="ARBA" id="ARBA00001946"/>
    </source>
</evidence>
<evidence type="ECO:0000259" key="4">
    <source>
        <dbReference type="PROSITE" id="PS51462"/>
    </source>
</evidence>